<dbReference type="AlphaFoldDB" id="A0A8J6TTZ7"/>
<dbReference type="CDD" id="cd08195">
    <property type="entry name" value="DHQS"/>
    <property type="match status" value="1"/>
</dbReference>
<evidence type="ECO:0000256" key="8">
    <source>
        <dbReference type="ARBA" id="ARBA00023027"/>
    </source>
</evidence>
<evidence type="ECO:0000259" key="13">
    <source>
        <dbReference type="Pfam" id="PF24621"/>
    </source>
</evidence>
<keyword evidence="5" id="KW-0479">Metal-binding</keyword>
<dbReference type="EC" id="4.2.3.4" evidence="11"/>
<evidence type="ECO:0000259" key="12">
    <source>
        <dbReference type="Pfam" id="PF01761"/>
    </source>
</evidence>
<gene>
    <name evidence="14" type="primary">aroB</name>
    <name evidence="14" type="ORF">H9Y05_14305</name>
</gene>
<dbReference type="InterPro" id="IPR030960">
    <property type="entry name" value="DHQS/DOIS_N"/>
</dbReference>
<dbReference type="GO" id="GO:0003856">
    <property type="term" value="F:3-dehydroquinate synthase activity"/>
    <property type="evidence" value="ECO:0007669"/>
    <property type="project" value="UniProtKB-UniRule"/>
</dbReference>
<dbReference type="InterPro" id="IPR016037">
    <property type="entry name" value="DHQ_synth_AroB"/>
</dbReference>
<evidence type="ECO:0000256" key="3">
    <source>
        <dbReference type="ARBA" id="ARBA00001947"/>
    </source>
</evidence>
<evidence type="ECO:0000313" key="14">
    <source>
        <dbReference type="EMBL" id="MBC9813644.1"/>
    </source>
</evidence>
<feature type="domain" description="3-dehydroquinate synthase C-terminal" evidence="13">
    <location>
        <begin position="177"/>
        <end position="317"/>
    </location>
</feature>
<dbReference type="InterPro" id="IPR050071">
    <property type="entry name" value="Dehydroquinate_synthase"/>
</dbReference>
<dbReference type="Pfam" id="PF01761">
    <property type="entry name" value="DHQ_synthase"/>
    <property type="match status" value="1"/>
</dbReference>
<reference evidence="14" key="1">
    <citation type="submission" date="2020-09" db="EMBL/GenBank/DDBJ databases">
        <title>Taishania pollutisoli gen. nov., sp. nov., Isolated from Tetrabromobisphenol A-Contaminated Soil.</title>
        <authorList>
            <person name="Chen Q."/>
        </authorList>
    </citation>
    <scope>NUCLEOTIDE SEQUENCE</scope>
    <source>
        <strain evidence="14">CZZ-1</strain>
    </source>
</reference>
<dbReference type="GO" id="GO:0009073">
    <property type="term" value="P:aromatic amino acid family biosynthetic process"/>
    <property type="evidence" value="ECO:0007669"/>
    <property type="project" value="InterPro"/>
</dbReference>
<comment type="function">
    <text evidence="4">Catalyzes the conversion of 3-deoxy-D-arabino-heptulosonate 7-phosphate (DAHP) to dehydroquinate (DHQ).</text>
</comment>
<organism evidence="14 15">
    <name type="scientific">Taishania pollutisoli</name>
    <dbReference type="NCBI Taxonomy" id="2766479"/>
    <lineage>
        <taxon>Bacteria</taxon>
        <taxon>Pseudomonadati</taxon>
        <taxon>Bacteroidota</taxon>
        <taxon>Flavobacteriia</taxon>
        <taxon>Flavobacteriales</taxon>
        <taxon>Crocinitomicaceae</taxon>
        <taxon>Taishania</taxon>
    </lineage>
</organism>
<evidence type="ECO:0000256" key="6">
    <source>
        <dbReference type="ARBA" id="ARBA00022741"/>
    </source>
</evidence>
<dbReference type="SUPFAM" id="SSF56796">
    <property type="entry name" value="Dehydroquinate synthase-like"/>
    <property type="match status" value="1"/>
</dbReference>
<dbReference type="Proteomes" id="UP000652681">
    <property type="component" value="Unassembled WGS sequence"/>
</dbReference>
<evidence type="ECO:0000256" key="7">
    <source>
        <dbReference type="ARBA" id="ARBA00022833"/>
    </source>
</evidence>
<dbReference type="InterPro" id="IPR056179">
    <property type="entry name" value="DHQS_C"/>
</dbReference>
<keyword evidence="8" id="KW-0520">NAD</keyword>
<evidence type="ECO:0000256" key="2">
    <source>
        <dbReference type="ARBA" id="ARBA00001941"/>
    </source>
</evidence>
<name>A0A8J6TTZ7_9FLAO</name>
<keyword evidence="7" id="KW-0862">Zinc</keyword>
<dbReference type="FunFam" id="3.40.50.1970:FF:000007">
    <property type="entry name" value="Pentafunctional AROM polypeptide"/>
    <property type="match status" value="1"/>
</dbReference>
<dbReference type="NCBIfam" id="TIGR01357">
    <property type="entry name" value="aroB"/>
    <property type="match status" value="1"/>
</dbReference>
<keyword evidence="9 14" id="KW-0456">Lyase</keyword>
<proteinExistence type="predicted"/>
<dbReference type="GO" id="GO:0009423">
    <property type="term" value="P:chorismate biosynthetic process"/>
    <property type="evidence" value="ECO:0007669"/>
    <property type="project" value="UniProtKB-UniRule"/>
</dbReference>
<dbReference type="RefSeq" id="WP_163490986.1">
    <property type="nucleotide sequence ID" value="NZ_JACVEL010000012.1"/>
</dbReference>
<comment type="cofactor">
    <cofactor evidence="2">
        <name>Co(2+)</name>
        <dbReference type="ChEBI" id="CHEBI:48828"/>
    </cofactor>
</comment>
<dbReference type="Gene3D" id="3.40.50.1970">
    <property type="match status" value="1"/>
</dbReference>
<evidence type="ECO:0000256" key="1">
    <source>
        <dbReference type="ARBA" id="ARBA00001911"/>
    </source>
</evidence>
<keyword evidence="15" id="KW-1185">Reference proteome</keyword>
<dbReference type="GO" id="GO:0000166">
    <property type="term" value="F:nucleotide binding"/>
    <property type="evidence" value="ECO:0007669"/>
    <property type="project" value="UniProtKB-KW"/>
</dbReference>
<dbReference type="GO" id="GO:0046872">
    <property type="term" value="F:metal ion binding"/>
    <property type="evidence" value="ECO:0007669"/>
    <property type="project" value="UniProtKB-KW"/>
</dbReference>
<dbReference type="Pfam" id="PF24621">
    <property type="entry name" value="DHQS_C"/>
    <property type="match status" value="1"/>
</dbReference>
<evidence type="ECO:0000256" key="9">
    <source>
        <dbReference type="ARBA" id="ARBA00023239"/>
    </source>
</evidence>
<dbReference type="PANTHER" id="PTHR43622">
    <property type="entry name" value="3-DEHYDROQUINATE SYNTHASE"/>
    <property type="match status" value="1"/>
</dbReference>
<evidence type="ECO:0000313" key="15">
    <source>
        <dbReference type="Proteomes" id="UP000652681"/>
    </source>
</evidence>
<dbReference type="EMBL" id="JACVEL010000012">
    <property type="protein sequence ID" value="MBC9813644.1"/>
    <property type="molecule type" value="Genomic_DNA"/>
</dbReference>
<keyword evidence="10" id="KW-0170">Cobalt</keyword>
<comment type="cofactor">
    <cofactor evidence="1">
        <name>NAD(+)</name>
        <dbReference type="ChEBI" id="CHEBI:57540"/>
    </cofactor>
</comment>
<evidence type="ECO:0000256" key="11">
    <source>
        <dbReference type="NCBIfam" id="TIGR01357"/>
    </source>
</evidence>
<comment type="cofactor">
    <cofactor evidence="3">
        <name>Zn(2+)</name>
        <dbReference type="ChEBI" id="CHEBI:29105"/>
    </cofactor>
</comment>
<evidence type="ECO:0000256" key="4">
    <source>
        <dbReference type="ARBA" id="ARBA00003485"/>
    </source>
</evidence>
<evidence type="ECO:0000256" key="5">
    <source>
        <dbReference type="ARBA" id="ARBA00022723"/>
    </source>
</evidence>
<dbReference type="GO" id="GO:0005737">
    <property type="term" value="C:cytoplasm"/>
    <property type="evidence" value="ECO:0007669"/>
    <property type="project" value="InterPro"/>
</dbReference>
<comment type="caution">
    <text evidence="14">The sequence shown here is derived from an EMBL/GenBank/DDBJ whole genome shotgun (WGS) entry which is preliminary data.</text>
</comment>
<dbReference type="InterPro" id="IPR030963">
    <property type="entry name" value="DHQ_synth_fam"/>
</dbReference>
<sequence length="359" mass="39995">MYILTSSGYQIEIGSLETSGFSDFIQQRYSDSKIVIMVDENTNDNCLEYLITTFDFLAEAEVMLLPSGEENKVMEVCFQVWEALSDYGIGRRDLVINLGGGVVTDMGGFIASVYKRGVDFIHIPTTLLAMIDASIGGKTGIDLGVYKNQLGVFMNPKAIFTDKIFLETLEPKEMVNGFAEALKHALIRDAALWNELSSLENLSELSSDEMLMRISSIKVEIVNSDPYEKGVRKILNFGHTVGHAIEGYFLFREPVDHGHGVALGMIAESYISYRKGILAKTTFEEIEKVLLDWFPVPQISMPDIQGIVELLYNDKKNHSGKIQCCLLENIGTCVYDQPVEEAVFADALVYLMSKSVSLN</sequence>
<evidence type="ECO:0000256" key="10">
    <source>
        <dbReference type="ARBA" id="ARBA00023285"/>
    </source>
</evidence>
<dbReference type="PANTHER" id="PTHR43622:SF1">
    <property type="entry name" value="3-DEHYDROQUINATE SYNTHASE"/>
    <property type="match status" value="1"/>
</dbReference>
<dbReference type="PIRSF" id="PIRSF001455">
    <property type="entry name" value="DHQ_synth"/>
    <property type="match status" value="1"/>
</dbReference>
<dbReference type="Gene3D" id="1.20.1090.10">
    <property type="entry name" value="Dehydroquinate synthase-like - alpha domain"/>
    <property type="match status" value="1"/>
</dbReference>
<feature type="domain" description="3-dehydroquinate synthase N-terminal" evidence="12">
    <location>
        <begin position="63"/>
        <end position="175"/>
    </location>
</feature>
<protein>
    <recommendedName>
        <fullName evidence="11">3-dehydroquinate synthase</fullName>
        <ecNumber evidence="11">4.2.3.4</ecNumber>
    </recommendedName>
</protein>
<keyword evidence="6" id="KW-0547">Nucleotide-binding</keyword>
<accession>A0A8J6TTZ7</accession>